<feature type="domain" description="Shugoshin C-terminal" evidence="10">
    <location>
        <begin position="437"/>
        <end position="460"/>
    </location>
</feature>
<comment type="similarity">
    <text evidence="2">Belongs to the shugoshin family.</text>
</comment>
<evidence type="ECO:0000256" key="4">
    <source>
        <dbReference type="ARBA" id="ARBA00022618"/>
    </source>
</evidence>
<dbReference type="InterPro" id="IPR011516">
    <property type="entry name" value="Shugoshin_N"/>
</dbReference>
<keyword evidence="6" id="KW-0175">Coiled coil</keyword>
<feature type="compositionally biased region" description="Basic and acidic residues" evidence="9">
    <location>
        <begin position="274"/>
        <end position="289"/>
    </location>
</feature>
<protein>
    <recommendedName>
        <fullName evidence="14">Shugoshin C-terminal domain-containing protein</fullName>
    </recommendedName>
</protein>
<sequence length="643" mass="70272">MARLNEAPPVSLDTIDTLRKKMLRQNRDLAKSNSIRALRIREVENELGFVLSENLQLRTRIIELEKEAEDNDARRIAHHAMAIKTKLEAQLVEWATLVGGLGLEPPMKRHSPRMGRQSTAKRLSFTACRLSPSQRRLREVARGIEELGHIPETKSYPRKSMNHEQILALQSEANDVESPVLEPPPMCKYLVEDLVEGDSPSKYSSQDDSMILSKLDPSMALDSPVPDEVALPPLPEPQEEMPSSPLSPQNKAAREPQPPMTDFQAKAGLKRKLASRDDSISLPKQRTDENEPSSTLVGRHALREKGGDRTLKEVRDRRGATLKARKPLAVKSTNNDVAPPKRESQLVVENGVSALKANVSKTQAAKDKSKLENKSPPISINSIPVLATGPPSVTELMSPVAEATLSSSISPKQPSTVKSHVSDTPPPADISSSGETSRPSRRNRAAVSYAEPNLRNKMRRPTKELLDAVTGEGRYSRRSSQAELTVLDPIKIKEETDVSHCWKDLPLPSKKDAGELEAGGTAASPLASKNFSLQELPSTVVTERRRKPSAMTPTPSDSACNSGEKGPVSSVDGGVEANGGGSGEADVYEFMSSSPDTDREEPVERNKTSRRQSTKLRRQSTALEGASGTGARDRGGRRRSMMV</sequence>
<dbReference type="Pfam" id="PF07558">
    <property type="entry name" value="Shugoshin_N"/>
    <property type="match status" value="1"/>
</dbReference>
<keyword evidence="5" id="KW-0159">Chromosome partition</keyword>
<evidence type="ECO:0000256" key="6">
    <source>
        <dbReference type="ARBA" id="ARBA00023054"/>
    </source>
</evidence>
<feature type="compositionally biased region" description="Basic and acidic residues" evidence="9">
    <location>
        <begin position="502"/>
        <end position="514"/>
    </location>
</feature>
<dbReference type="GO" id="GO:0000779">
    <property type="term" value="C:condensed chromosome, centromeric region"/>
    <property type="evidence" value="ECO:0007669"/>
    <property type="project" value="UniProtKB-ARBA"/>
</dbReference>
<keyword evidence="3" id="KW-0158">Chromosome</keyword>
<keyword evidence="13" id="KW-1185">Reference proteome</keyword>
<feature type="region of interest" description="Disordered" evidence="9">
    <location>
        <begin position="359"/>
        <end position="483"/>
    </location>
</feature>
<feature type="domain" description="Shugoshin N-terminal coiled-coil" evidence="11">
    <location>
        <begin position="18"/>
        <end position="62"/>
    </location>
</feature>
<dbReference type="EMBL" id="NJET01000176">
    <property type="protein sequence ID" value="PHH59874.1"/>
    <property type="molecule type" value="Genomic_DNA"/>
</dbReference>
<evidence type="ECO:0000256" key="3">
    <source>
        <dbReference type="ARBA" id="ARBA00022454"/>
    </source>
</evidence>
<evidence type="ECO:0000256" key="5">
    <source>
        <dbReference type="ARBA" id="ARBA00022829"/>
    </source>
</evidence>
<evidence type="ECO:0000256" key="1">
    <source>
        <dbReference type="ARBA" id="ARBA00004584"/>
    </source>
</evidence>
<dbReference type="InterPro" id="IPR011515">
    <property type="entry name" value="Shugoshin_C"/>
</dbReference>
<dbReference type="GO" id="GO:0005634">
    <property type="term" value="C:nucleus"/>
    <property type="evidence" value="ECO:0007669"/>
    <property type="project" value="InterPro"/>
</dbReference>
<feature type="compositionally biased region" description="Polar residues" evidence="9">
    <location>
        <begin position="404"/>
        <end position="419"/>
    </location>
</feature>
<dbReference type="GO" id="GO:0051301">
    <property type="term" value="P:cell division"/>
    <property type="evidence" value="ECO:0007669"/>
    <property type="project" value="UniProtKB-KW"/>
</dbReference>
<name>A0A2C5XYU7_9HYPO</name>
<keyword evidence="8" id="KW-0137">Centromere</keyword>
<feature type="compositionally biased region" description="Basic and acidic residues" evidence="9">
    <location>
        <begin position="364"/>
        <end position="373"/>
    </location>
</feature>
<feature type="compositionally biased region" description="Polar residues" evidence="9">
    <location>
        <begin position="551"/>
        <end position="561"/>
    </location>
</feature>
<reference evidence="12 13" key="1">
    <citation type="submission" date="2017-06" db="EMBL/GenBank/DDBJ databases">
        <title>Ant-infecting Ophiocordyceps genomes reveal a high diversity of potential behavioral manipulation genes and a possible major role for enterotoxins.</title>
        <authorList>
            <person name="De Bekker C."/>
            <person name="Evans H.C."/>
            <person name="Brachmann A."/>
            <person name="Hughes D.P."/>
        </authorList>
    </citation>
    <scope>NUCLEOTIDE SEQUENCE [LARGE SCALE GENOMIC DNA]</scope>
    <source>
        <strain evidence="12 13">Map64</strain>
    </source>
</reference>
<feature type="region of interest" description="Disordered" evidence="9">
    <location>
        <begin position="502"/>
        <end position="643"/>
    </location>
</feature>
<organism evidence="12 13">
    <name type="scientific">Ophiocordyceps australis</name>
    <dbReference type="NCBI Taxonomy" id="1399860"/>
    <lineage>
        <taxon>Eukaryota</taxon>
        <taxon>Fungi</taxon>
        <taxon>Dikarya</taxon>
        <taxon>Ascomycota</taxon>
        <taxon>Pezizomycotina</taxon>
        <taxon>Sordariomycetes</taxon>
        <taxon>Hypocreomycetidae</taxon>
        <taxon>Hypocreales</taxon>
        <taxon>Ophiocordycipitaceae</taxon>
        <taxon>Ophiocordyceps</taxon>
    </lineage>
</organism>
<proteinExistence type="inferred from homology"/>
<feature type="compositionally biased region" description="Basic and acidic residues" evidence="9">
    <location>
        <begin position="596"/>
        <end position="607"/>
    </location>
</feature>
<evidence type="ECO:0000313" key="12">
    <source>
        <dbReference type="EMBL" id="PHH59874.1"/>
    </source>
</evidence>
<evidence type="ECO:0000256" key="9">
    <source>
        <dbReference type="SAM" id="MobiDB-lite"/>
    </source>
</evidence>
<keyword evidence="4" id="KW-0132">Cell division</keyword>
<feature type="compositionally biased region" description="Low complexity" evidence="9">
    <location>
        <begin position="240"/>
        <end position="249"/>
    </location>
</feature>
<dbReference type="Proteomes" id="UP000226192">
    <property type="component" value="Unassembled WGS sequence"/>
</dbReference>
<evidence type="ECO:0000259" key="11">
    <source>
        <dbReference type="Pfam" id="PF07558"/>
    </source>
</evidence>
<dbReference type="Pfam" id="PF07557">
    <property type="entry name" value="Shugoshin_C"/>
    <property type="match status" value="1"/>
</dbReference>
<evidence type="ECO:0000256" key="7">
    <source>
        <dbReference type="ARBA" id="ARBA00023306"/>
    </source>
</evidence>
<evidence type="ECO:0000259" key="10">
    <source>
        <dbReference type="Pfam" id="PF07557"/>
    </source>
</evidence>
<feature type="compositionally biased region" description="Basic residues" evidence="9">
    <location>
        <begin position="608"/>
        <end position="618"/>
    </location>
</feature>
<gene>
    <name evidence="12" type="ORF">CDD81_2424</name>
</gene>
<comment type="caution">
    <text evidence="12">The sequence shown here is derived from an EMBL/GenBank/DDBJ whole genome shotgun (WGS) entry which is preliminary data.</text>
</comment>
<evidence type="ECO:0008006" key="14">
    <source>
        <dbReference type="Google" id="ProtNLM"/>
    </source>
</evidence>
<accession>A0A2C5XYU7</accession>
<keyword evidence="7" id="KW-0131">Cell cycle</keyword>
<dbReference type="OrthoDB" id="5394106at2759"/>
<evidence type="ECO:0000313" key="13">
    <source>
        <dbReference type="Proteomes" id="UP000226192"/>
    </source>
</evidence>
<evidence type="ECO:0000256" key="8">
    <source>
        <dbReference type="ARBA" id="ARBA00023328"/>
    </source>
</evidence>
<dbReference type="AlphaFoldDB" id="A0A2C5XYU7"/>
<feature type="compositionally biased region" description="Basic and acidic residues" evidence="9">
    <location>
        <begin position="301"/>
        <end position="310"/>
    </location>
</feature>
<evidence type="ECO:0000256" key="2">
    <source>
        <dbReference type="ARBA" id="ARBA00010845"/>
    </source>
</evidence>
<feature type="region of interest" description="Disordered" evidence="9">
    <location>
        <begin position="217"/>
        <end position="310"/>
    </location>
</feature>
<comment type="subcellular location">
    <subcellularLocation>
        <location evidence="1">Chromosome</location>
        <location evidence="1">Centromere</location>
    </subcellularLocation>
</comment>
<feature type="compositionally biased region" description="Polar residues" evidence="9">
    <location>
        <begin position="527"/>
        <end position="541"/>
    </location>
</feature>
<dbReference type="GO" id="GO:0045132">
    <property type="term" value="P:meiotic chromosome segregation"/>
    <property type="evidence" value="ECO:0007669"/>
    <property type="project" value="InterPro"/>
</dbReference>
<dbReference type="STRING" id="1399860.A0A2C5XYU7"/>